<proteinExistence type="predicted"/>
<dbReference type="EMBL" id="MG324353">
    <property type="protein sequence ID" value="ATW62897.1"/>
    <property type="molecule type" value="Genomic_DNA"/>
</dbReference>
<reference evidence="1 2" key="1">
    <citation type="submission" date="2017-10" db="EMBL/GenBank/DDBJ databases">
        <title>Complete nucleotide sequences and annotations of phi673 and phi674, two new lytic phages of Corynebacterium glutamicum ATCC 13032.</title>
        <authorList>
            <person name="Yomantas Y.A.V."/>
            <person name="Abalakina E.G."/>
            <person name="Lobanova J.S."/>
            <person name="Mamontov V.A."/>
            <person name="Stoynova N.V."/>
            <person name="Mashko S.V."/>
        </authorList>
    </citation>
    <scope>NUCLEOTIDE SEQUENCE [LARGE SCALE GENOMIC DNA]</scope>
</reference>
<protein>
    <submittedName>
        <fullName evidence="1">Uncharacterized protein</fullName>
    </submittedName>
</protein>
<dbReference type="Proteomes" id="UP000241893">
    <property type="component" value="Segment"/>
</dbReference>
<name>A0A2H4PIU2_9CAUD</name>
<gene>
    <name evidence="1" type="ORF">phi673_gp35</name>
</gene>
<sequence length="127" mass="13887">MSDSTATIITTPIARDILPIATYSTQGEDSKLYTDLFQIAVIQSGIRDLAILASDCIQGKDDSICVLQSTDWLQNARMGEYAITIDDNGSDLHLEWLAGRGVGAYVNAVNVIGNEYVEAIIKVYNER</sequence>
<evidence type="ECO:0000313" key="2">
    <source>
        <dbReference type="Proteomes" id="UP000241893"/>
    </source>
</evidence>
<evidence type="ECO:0000313" key="1">
    <source>
        <dbReference type="EMBL" id="ATW62897.1"/>
    </source>
</evidence>
<accession>A0A2H4PIU2</accession>
<organism evidence="1 2">
    <name type="scientific">Corynebacterium phage phi673</name>
    <dbReference type="NCBI Taxonomy" id="2052821"/>
    <lineage>
        <taxon>Viruses</taxon>
        <taxon>Duplodnaviria</taxon>
        <taxon>Heunggongvirae</taxon>
        <taxon>Uroviricota</taxon>
        <taxon>Caudoviricetes</taxon>
        <taxon>Ikedavirus</taxon>
        <taxon>Ikedavirus phi673</taxon>
    </lineage>
</organism>
<keyword evidence="2" id="KW-1185">Reference proteome</keyword>